<dbReference type="EMBL" id="ML976615">
    <property type="protein sequence ID" value="KAF1847162.1"/>
    <property type="molecule type" value="Genomic_DNA"/>
</dbReference>
<dbReference type="Proteomes" id="UP000800039">
    <property type="component" value="Unassembled WGS sequence"/>
</dbReference>
<dbReference type="RefSeq" id="XP_040789725.1">
    <property type="nucleotide sequence ID" value="XM_040935894.1"/>
</dbReference>
<dbReference type="GeneID" id="63853145"/>
<name>A0A9P4LAA6_9PLEO</name>
<organism evidence="2 3">
    <name type="scientific">Cucurbitaria berberidis CBS 394.84</name>
    <dbReference type="NCBI Taxonomy" id="1168544"/>
    <lineage>
        <taxon>Eukaryota</taxon>
        <taxon>Fungi</taxon>
        <taxon>Dikarya</taxon>
        <taxon>Ascomycota</taxon>
        <taxon>Pezizomycotina</taxon>
        <taxon>Dothideomycetes</taxon>
        <taxon>Pleosporomycetidae</taxon>
        <taxon>Pleosporales</taxon>
        <taxon>Pleosporineae</taxon>
        <taxon>Cucurbitariaceae</taxon>
        <taxon>Cucurbitaria</taxon>
    </lineage>
</organism>
<feature type="domain" description="Heterokaryon incompatibility" evidence="1">
    <location>
        <begin position="37"/>
        <end position="153"/>
    </location>
</feature>
<dbReference type="Pfam" id="PF06985">
    <property type="entry name" value="HET"/>
    <property type="match status" value="1"/>
</dbReference>
<dbReference type="InterPro" id="IPR052895">
    <property type="entry name" value="HetReg/Transcr_Mod"/>
</dbReference>
<dbReference type="InterPro" id="IPR010730">
    <property type="entry name" value="HET"/>
</dbReference>
<dbReference type="AlphaFoldDB" id="A0A9P4LAA6"/>
<evidence type="ECO:0000313" key="2">
    <source>
        <dbReference type="EMBL" id="KAF1847162.1"/>
    </source>
</evidence>
<keyword evidence="3" id="KW-1185">Reference proteome</keyword>
<proteinExistence type="predicted"/>
<evidence type="ECO:0000313" key="3">
    <source>
        <dbReference type="Proteomes" id="UP000800039"/>
    </source>
</evidence>
<sequence>MATVLTSTLSPTPGVIYTSDPGLRAISRRHAEDKTFRDMTPYLWVDYLCIDQANIQERNMQVGMMSQIYSTASLVISWLGPSDKDSEVSVPLIQKLVSILESSNFEREHSKVRFVASSNPLTEEILSIPDAHYESLSRFYARRYFFRCWVLQEMVLAKDLRILCGPDELQLEDLQQVAEFMIHVKKYNLHEPIGQAFVIPMRLNRGVEHTTAVVNLYTYRNQMSIARAESNTLPFRFQQLLILTRASGCFDPRDKVYAMLGMAPRGAFGIDPDYNKSTEELYSEAIRYWIQETQNLDILCWVIDKARRNLPEFPSWIGEFEVATNINQQELAFTNVVHRATGHSKAPPVVPSLVSSDFRVLTVRGKEIDRVTELAEAWSWHGHGVGYDPLWTSMTLKIPAMYLTGQTRGITYEDAALPILHDLNNLAKTDNSGFILSWDEDRQLESVTCSCPSTLEKFTYSSPSHAQSRGTQSRLLCANPSCFYITELQRNRDFKPDTPSAIPHAPSVPDAQDWDSLFSGAMNHKMHLRRVARTVKGYLGLVPDSSQVGGAVWLSQGARVPFVLRRAVGIERTDEDAPRVGEERWEVVGEAYVHGIMEGEVWKENPEEKLIDVHLV</sequence>
<protein>
    <recommendedName>
        <fullName evidence="1">Heterokaryon incompatibility domain-containing protein</fullName>
    </recommendedName>
</protein>
<dbReference type="PANTHER" id="PTHR24148">
    <property type="entry name" value="ANKYRIN REPEAT DOMAIN-CONTAINING PROTEIN 39 HOMOLOG-RELATED"/>
    <property type="match status" value="1"/>
</dbReference>
<comment type="caution">
    <text evidence="2">The sequence shown here is derived from an EMBL/GenBank/DDBJ whole genome shotgun (WGS) entry which is preliminary data.</text>
</comment>
<dbReference type="OrthoDB" id="3548654at2759"/>
<accession>A0A9P4LAA6</accession>
<reference evidence="2" key="1">
    <citation type="submission" date="2020-01" db="EMBL/GenBank/DDBJ databases">
        <authorList>
            <consortium name="DOE Joint Genome Institute"/>
            <person name="Haridas S."/>
            <person name="Albert R."/>
            <person name="Binder M."/>
            <person name="Bloem J."/>
            <person name="Labutti K."/>
            <person name="Salamov A."/>
            <person name="Andreopoulos B."/>
            <person name="Baker S.E."/>
            <person name="Barry K."/>
            <person name="Bills G."/>
            <person name="Bluhm B.H."/>
            <person name="Cannon C."/>
            <person name="Castanera R."/>
            <person name="Culley D.E."/>
            <person name="Daum C."/>
            <person name="Ezra D."/>
            <person name="Gonzalez J.B."/>
            <person name="Henrissat B."/>
            <person name="Kuo A."/>
            <person name="Liang C."/>
            <person name="Lipzen A."/>
            <person name="Lutzoni F."/>
            <person name="Magnuson J."/>
            <person name="Mondo S."/>
            <person name="Nolan M."/>
            <person name="Ohm R."/>
            <person name="Pangilinan J."/>
            <person name="Park H.-J."/>
            <person name="Ramirez L."/>
            <person name="Alfaro M."/>
            <person name="Sun H."/>
            <person name="Tritt A."/>
            <person name="Yoshinaga Y."/>
            <person name="Zwiers L.-H."/>
            <person name="Turgeon B.G."/>
            <person name="Goodwin S.B."/>
            <person name="Spatafora J.W."/>
            <person name="Crous P.W."/>
            <person name="Grigoriev I.V."/>
        </authorList>
    </citation>
    <scope>NUCLEOTIDE SEQUENCE</scope>
    <source>
        <strain evidence="2">CBS 394.84</strain>
    </source>
</reference>
<gene>
    <name evidence="2" type="ORF">K460DRAFT_392591</name>
</gene>
<dbReference type="Pfam" id="PF26639">
    <property type="entry name" value="Het-6_barrel"/>
    <property type="match status" value="1"/>
</dbReference>
<evidence type="ECO:0000259" key="1">
    <source>
        <dbReference type="Pfam" id="PF06985"/>
    </source>
</evidence>
<dbReference type="PANTHER" id="PTHR24148:SF73">
    <property type="entry name" value="HET DOMAIN PROTEIN (AFU_ORTHOLOGUE AFUA_8G01020)"/>
    <property type="match status" value="1"/>
</dbReference>